<proteinExistence type="predicted"/>
<comment type="caution">
    <text evidence="2">The sequence shown here is derived from an EMBL/GenBank/DDBJ whole genome shotgun (WGS) entry which is preliminary data.</text>
</comment>
<sequence>MSARQSCQEEEEEETGDPSFQANQEEQDSEGQEEWGSLPYVAGQTTEERKDLRIARRKGGKKDTEIYNMRTSSERMARDVEWGYVETKDKRQAYVPEAGQTDHDIPDSWRGRLEENLKLEVTATLGEWANIIMMPTYPTLVACKELTSNFRIGEIQKEISTDEDEGPPQPSGRQGPKAELRVKTERATTPFTGQDFQELRKLKLLVRDQHPGENIREYLREVWRLVEGGTADEEAKRLWLSHGSAKL</sequence>
<feature type="region of interest" description="Disordered" evidence="1">
    <location>
        <begin position="158"/>
        <end position="181"/>
    </location>
</feature>
<accession>A0A6G0HZW4</accession>
<evidence type="ECO:0000313" key="3">
    <source>
        <dbReference type="Proteomes" id="UP000424527"/>
    </source>
</evidence>
<name>A0A6G0HZW4_LARCR</name>
<evidence type="ECO:0000313" key="2">
    <source>
        <dbReference type="EMBL" id="KAE8284735.1"/>
    </source>
</evidence>
<keyword evidence="3" id="KW-1185">Reference proteome</keyword>
<reference evidence="2 3" key="1">
    <citation type="submission" date="2019-07" db="EMBL/GenBank/DDBJ databases">
        <title>Chromosome genome assembly for large yellow croaker.</title>
        <authorList>
            <person name="Xiao S."/>
        </authorList>
    </citation>
    <scope>NUCLEOTIDE SEQUENCE [LARGE SCALE GENOMIC DNA]</scope>
    <source>
        <strain evidence="2">JMULYC20181020</strain>
        <tissue evidence="2">Muscle</tissue>
    </source>
</reference>
<dbReference type="Proteomes" id="UP000424527">
    <property type="component" value="Unassembled WGS sequence"/>
</dbReference>
<feature type="region of interest" description="Disordered" evidence="1">
    <location>
        <begin position="1"/>
        <end position="50"/>
    </location>
</feature>
<dbReference type="EMBL" id="REGW02000016">
    <property type="protein sequence ID" value="KAE8284735.1"/>
    <property type="molecule type" value="Genomic_DNA"/>
</dbReference>
<organism evidence="2 3">
    <name type="scientific">Larimichthys crocea</name>
    <name type="common">Large yellow croaker</name>
    <name type="synonym">Pseudosciaena crocea</name>
    <dbReference type="NCBI Taxonomy" id="215358"/>
    <lineage>
        <taxon>Eukaryota</taxon>
        <taxon>Metazoa</taxon>
        <taxon>Chordata</taxon>
        <taxon>Craniata</taxon>
        <taxon>Vertebrata</taxon>
        <taxon>Euteleostomi</taxon>
        <taxon>Actinopterygii</taxon>
        <taxon>Neopterygii</taxon>
        <taxon>Teleostei</taxon>
        <taxon>Neoteleostei</taxon>
        <taxon>Acanthomorphata</taxon>
        <taxon>Eupercaria</taxon>
        <taxon>Sciaenidae</taxon>
        <taxon>Larimichthys</taxon>
    </lineage>
</organism>
<dbReference type="AlphaFoldDB" id="A0A6G0HZW4"/>
<evidence type="ECO:0000256" key="1">
    <source>
        <dbReference type="SAM" id="MobiDB-lite"/>
    </source>
</evidence>
<protein>
    <submittedName>
        <fullName evidence="2">Uncharacterized protein</fullName>
    </submittedName>
</protein>
<gene>
    <name evidence="2" type="ORF">D5F01_LYC16169</name>
</gene>